<comment type="caution">
    <text evidence="1">The sequence shown here is derived from an EMBL/GenBank/DDBJ whole genome shotgun (WGS) entry which is preliminary data.</text>
</comment>
<organism evidence="1 2">
    <name type="scientific">Orbilia blumenaviensis</name>
    <dbReference type="NCBI Taxonomy" id="1796055"/>
    <lineage>
        <taxon>Eukaryota</taxon>
        <taxon>Fungi</taxon>
        <taxon>Dikarya</taxon>
        <taxon>Ascomycota</taxon>
        <taxon>Pezizomycotina</taxon>
        <taxon>Orbiliomycetes</taxon>
        <taxon>Orbiliales</taxon>
        <taxon>Orbiliaceae</taxon>
        <taxon>Orbilia</taxon>
    </lineage>
</organism>
<sequence>MDQIHDLQTPSSLQSFIARTKSAGPASPIALIQFYNHKSAQWAASTLYQNQRIVDLFPNEVAAGKIILGRVDGSVLQQNQYSQYRISDTRGKDGYEVSYGLFWQGKQQVYEINALERDPISTVKGELDALLMMRSEIMVVGHVEEKRDFPVNDRRRRTRRLTAGPVMGSAGIRIPQRPGRV</sequence>
<name>A0AAV9UZG6_9PEZI</name>
<reference evidence="1 2" key="1">
    <citation type="submission" date="2019-10" db="EMBL/GenBank/DDBJ databases">
        <authorList>
            <person name="Palmer J.M."/>
        </authorList>
    </citation>
    <scope>NUCLEOTIDE SEQUENCE [LARGE SCALE GENOMIC DNA]</scope>
    <source>
        <strain evidence="1 2">TWF730</strain>
    </source>
</reference>
<gene>
    <name evidence="1" type="ORF">TWF730_009025</name>
</gene>
<evidence type="ECO:0000313" key="1">
    <source>
        <dbReference type="EMBL" id="KAK6352195.1"/>
    </source>
</evidence>
<dbReference type="EMBL" id="JAVHNS010000006">
    <property type="protein sequence ID" value="KAK6352195.1"/>
    <property type="molecule type" value="Genomic_DNA"/>
</dbReference>
<evidence type="ECO:0000313" key="2">
    <source>
        <dbReference type="Proteomes" id="UP001373714"/>
    </source>
</evidence>
<dbReference type="Proteomes" id="UP001373714">
    <property type="component" value="Unassembled WGS sequence"/>
</dbReference>
<accession>A0AAV9UZG6</accession>
<dbReference type="AlphaFoldDB" id="A0AAV9UZG6"/>
<keyword evidence="2" id="KW-1185">Reference proteome</keyword>
<proteinExistence type="predicted"/>
<protein>
    <submittedName>
        <fullName evidence="1">Uncharacterized protein</fullName>
    </submittedName>
</protein>